<name>A0A323UAV3_RHOPL</name>
<dbReference type="OrthoDB" id="8448090at2"/>
<organism evidence="1 2">
    <name type="scientific">Rhodopseudomonas palustris</name>
    <dbReference type="NCBI Taxonomy" id="1076"/>
    <lineage>
        <taxon>Bacteria</taxon>
        <taxon>Pseudomonadati</taxon>
        <taxon>Pseudomonadota</taxon>
        <taxon>Alphaproteobacteria</taxon>
        <taxon>Hyphomicrobiales</taxon>
        <taxon>Nitrobacteraceae</taxon>
        <taxon>Rhodopseudomonas</taxon>
    </lineage>
</organism>
<dbReference type="EMBL" id="QKQS01000033">
    <property type="protein sequence ID" value="PZA09501.1"/>
    <property type="molecule type" value="Genomic_DNA"/>
</dbReference>
<dbReference type="Proteomes" id="UP000248134">
    <property type="component" value="Unassembled WGS sequence"/>
</dbReference>
<dbReference type="AlphaFoldDB" id="A0A323UAV3"/>
<protein>
    <submittedName>
        <fullName evidence="1">Uncharacterized protein</fullName>
    </submittedName>
</protein>
<accession>A0A323UAV3</accession>
<comment type="caution">
    <text evidence="1">The sequence shown here is derived from an EMBL/GenBank/DDBJ whole genome shotgun (WGS) entry which is preliminary data.</text>
</comment>
<dbReference type="RefSeq" id="WP_110788413.1">
    <property type="nucleotide sequence ID" value="NZ_QKQS01000033.1"/>
</dbReference>
<sequence length="108" mass="12520">MMTAAKYKFLLWEFIAALDSGKHDNLAIGEVRQHARNQTIASFLQSKFSDLDFSIIESEDWKELTRDWHNLDNAIDARRKFGVENKGISLILAFTLQSFQSLEREGRQ</sequence>
<evidence type="ECO:0000313" key="1">
    <source>
        <dbReference type="EMBL" id="PZA09501.1"/>
    </source>
</evidence>
<gene>
    <name evidence="1" type="ORF">DNX69_23440</name>
</gene>
<reference evidence="1 2" key="1">
    <citation type="submission" date="2018-06" db="EMBL/GenBank/DDBJ databases">
        <title>Draft Whole-Genome Sequence of the purple photosynthetic bacterium Rhodospeudomonas palustris XCP.</title>
        <authorList>
            <person name="Rayyan A."/>
            <person name="Meyer T.E."/>
            <person name="Kyndt J.A."/>
        </authorList>
    </citation>
    <scope>NUCLEOTIDE SEQUENCE [LARGE SCALE GENOMIC DNA]</scope>
    <source>
        <strain evidence="1 2">XCP</strain>
    </source>
</reference>
<proteinExistence type="predicted"/>
<evidence type="ECO:0000313" key="2">
    <source>
        <dbReference type="Proteomes" id="UP000248134"/>
    </source>
</evidence>